<gene>
    <name evidence="2" type="ORF">FHR94_003142</name>
</gene>
<dbReference type="RefSeq" id="WP_183326944.1">
    <property type="nucleotide sequence ID" value="NZ_JACHXP010000018.1"/>
</dbReference>
<comment type="caution">
    <text evidence="2">The sequence shown here is derived from an EMBL/GenBank/DDBJ whole genome shotgun (WGS) entry which is preliminary data.</text>
</comment>
<proteinExistence type="predicted"/>
<accession>A0A839VCM2</accession>
<sequence length="121" mass="12844">MTLKPGTVADFADSMAKAMEEAFEVEWQAVKGVALPEEGRQDRRLLMAAIAQGVVRHFRDHAEEAFQIAVETTQTGANVTSSGHVTGTSNVDVTQDSGTTNRVTSEGTATVTAVDTEGLHP</sequence>
<dbReference type="EMBL" id="JACHXP010000018">
    <property type="protein sequence ID" value="MBB3191868.1"/>
    <property type="molecule type" value="Genomic_DNA"/>
</dbReference>
<protein>
    <submittedName>
        <fullName evidence="2">Uncharacterized protein</fullName>
    </submittedName>
</protein>
<reference evidence="2 3" key="1">
    <citation type="submission" date="2020-08" db="EMBL/GenBank/DDBJ databases">
        <title>Genomic Encyclopedia of Type Strains, Phase III (KMG-III): the genomes of soil and plant-associated and newly described type strains.</title>
        <authorList>
            <person name="Whitman W."/>
        </authorList>
    </citation>
    <scope>NUCLEOTIDE SEQUENCE [LARGE SCALE GENOMIC DNA]</scope>
    <source>
        <strain evidence="2 3">CECT 7282</strain>
    </source>
</reference>
<evidence type="ECO:0000313" key="2">
    <source>
        <dbReference type="EMBL" id="MBB3191868.1"/>
    </source>
</evidence>
<feature type="region of interest" description="Disordered" evidence="1">
    <location>
        <begin position="78"/>
        <end position="108"/>
    </location>
</feature>
<organism evidence="2 3">
    <name type="scientific">Halomonas cerina</name>
    <dbReference type="NCBI Taxonomy" id="447424"/>
    <lineage>
        <taxon>Bacteria</taxon>
        <taxon>Pseudomonadati</taxon>
        <taxon>Pseudomonadota</taxon>
        <taxon>Gammaproteobacteria</taxon>
        <taxon>Oceanospirillales</taxon>
        <taxon>Halomonadaceae</taxon>
        <taxon>Halomonas</taxon>
    </lineage>
</organism>
<name>A0A839VCM2_9GAMM</name>
<dbReference type="Proteomes" id="UP000547614">
    <property type="component" value="Unassembled WGS sequence"/>
</dbReference>
<evidence type="ECO:0000313" key="3">
    <source>
        <dbReference type="Proteomes" id="UP000547614"/>
    </source>
</evidence>
<evidence type="ECO:0000256" key="1">
    <source>
        <dbReference type="SAM" id="MobiDB-lite"/>
    </source>
</evidence>
<keyword evidence="3" id="KW-1185">Reference proteome</keyword>
<dbReference type="AlphaFoldDB" id="A0A839VCM2"/>